<evidence type="ECO:0000313" key="3">
    <source>
        <dbReference type="Proteomes" id="UP001465976"/>
    </source>
</evidence>
<name>A0ABR3EP77_9AGAR</name>
<reference evidence="2 3" key="1">
    <citation type="submission" date="2024-02" db="EMBL/GenBank/DDBJ databases">
        <title>A draft genome for the cacao thread blight pathogen Marasmius crinis-equi.</title>
        <authorList>
            <person name="Cohen S.P."/>
            <person name="Baruah I.K."/>
            <person name="Amoako-Attah I."/>
            <person name="Bukari Y."/>
            <person name="Meinhardt L.W."/>
            <person name="Bailey B.A."/>
        </authorList>
    </citation>
    <scope>NUCLEOTIDE SEQUENCE [LARGE SCALE GENOMIC DNA]</scope>
    <source>
        <strain evidence="2 3">GH-76</strain>
    </source>
</reference>
<feature type="region of interest" description="Disordered" evidence="1">
    <location>
        <begin position="374"/>
        <end position="452"/>
    </location>
</feature>
<keyword evidence="3" id="KW-1185">Reference proteome</keyword>
<feature type="compositionally biased region" description="Basic residues" evidence="1">
    <location>
        <begin position="753"/>
        <end position="765"/>
    </location>
</feature>
<feature type="region of interest" description="Disordered" evidence="1">
    <location>
        <begin position="506"/>
        <end position="569"/>
    </location>
</feature>
<comment type="caution">
    <text evidence="2">The sequence shown here is derived from an EMBL/GenBank/DDBJ whole genome shotgun (WGS) entry which is preliminary data.</text>
</comment>
<feature type="compositionally biased region" description="Low complexity" evidence="1">
    <location>
        <begin position="825"/>
        <end position="843"/>
    </location>
</feature>
<gene>
    <name evidence="2" type="primary">RBT1_58</name>
    <name evidence="2" type="ORF">V5O48_017330</name>
</gene>
<dbReference type="Proteomes" id="UP001465976">
    <property type="component" value="Unassembled WGS sequence"/>
</dbReference>
<dbReference type="EMBL" id="JBAHYK010002620">
    <property type="protein sequence ID" value="KAL0564707.1"/>
    <property type="molecule type" value="Genomic_DNA"/>
</dbReference>
<feature type="compositionally biased region" description="Basic residues" evidence="1">
    <location>
        <begin position="797"/>
        <end position="806"/>
    </location>
</feature>
<evidence type="ECO:0000313" key="2">
    <source>
        <dbReference type="EMBL" id="KAL0564707.1"/>
    </source>
</evidence>
<evidence type="ECO:0000256" key="1">
    <source>
        <dbReference type="SAM" id="MobiDB-lite"/>
    </source>
</evidence>
<feature type="compositionally biased region" description="Low complexity" evidence="1">
    <location>
        <begin position="677"/>
        <end position="687"/>
    </location>
</feature>
<accession>A0ABR3EP77</accession>
<feature type="compositionally biased region" description="Basic and acidic residues" evidence="1">
    <location>
        <begin position="807"/>
        <end position="819"/>
    </location>
</feature>
<organism evidence="2 3">
    <name type="scientific">Marasmius crinis-equi</name>
    <dbReference type="NCBI Taxonomy" id="585013"/>
    <lineage>
        <taxon>Eukaryota</taxon>
        <taxon>Fungi</taxon>
        <taxon>Dikarya</taxon>
        <taxon>Basidiomycota</taxon>
        <taxon>Agaricomycotina</taxon>
        <taxon>Agaricomycetes</taxon>
        <taxon>Agaricomycetidae</taxon>
        <taxon>Agaricales</taxon>
        <taxon>Marasmiineae</taxon>
        <taxon>Marasmiaceae</taxon>
        <taxon>Marasmius</taxon>
    </lineage>
</organism>
<feature type="compositionally biased region" description="Low complexity" evidence="1">
    <location>
        <begin position="634"/>
        <end position="661"/>
    </location>
</feature>
<protein>
    <submittedName>
        <fullName evidence="2">SERTA domain-containing protein 3</fullName>
    </submittedName>
</protein>
<feature type="compositionally biased region" description="Polar residues" evidence="1">
    <location>
        <begin position="382"/>
        <end position="395"/>
    </location>
</feature>
<proteinExistence type="predicted"/>
<feature type="region of interest" description="Disordered" evidence="1">
    <location>
        <begin position="600"/>
        <end position="852"/>
    </location>
</feature>
<feature type="compositionally biased region" description="Low complexity" evidence="1">
    <location>
        <begin position="509"/>
        <end position="547"/>
    </location>
</feature>
<feature type="compositionally biased region" description="Low complexity" evidence="1">
    <location>
        <begin position="409"/>
        <end position="420"/>
    </location>
</feature>
<sequence length="1031" mass="111309">MPPPPAFIGARLDFLSSQLEGLTEAIANGTSQEFMSTVYARFFKLFDERKPNDVEPPKEMIDSVMKEDAEWEELVPPVRRAGQDDKAYAEEKKAFDDYHTAVLARMAQIRRWMGYRCIKKNANLEAHSVLLNGLAGITTGKPGKKSTGYNLWYQETGKVLEDEINARHEQLKAEAKEDSKAESAEDGTKKSKGVAYVMVRQDIVKREFEKLPLEERKMWQEKAGEDHKEKVEAWEKQKKAEFSKLPQDRQRAIDLLPSWVMPILDGIQQITGLNCSLWAAGPMPADQGRVNVMGIHSGRTIATDSSPAVGFGTRYRSGIKKFIVPMYGDFCLHTHTAEDFKASSLGVEAKLGSVLTEDAELSFDRWSEEERAEFLKRKGKNTSKASTSQPDASASDTKHDTKLPTVTGASSSKAAANVASGLGNRSGSTKQRALPTGGSSGTSTQKSTPSLASLVASTGASVAKDGLGGAPVSQSIQRANANTESALEKFSAGLKSFSYSDAARKSVKGADASSSSSKKTAAPLSTSSKSVTTSVASSSVSTTTSKSAADRDRPTSSKTSLLELSGGPPSALNVEKLKAAGTKAAVKPSVGGSTTAVLRLRGAERSRTGRMATTGGLPPRIPPRVPPNTLQNVSTSRSSGSARSPIALSSSPASPGPVIRGGRVRRRASSVEILNVPSSPSSRASSPIPSPTRYKRRRISPSESDSSPSRASSPATRLATPHTPMRPDYVGASSPVPSSQPRSISAPPESPVRHRKSAGKVHRKRAESIGSSGSADEISAALANPDSSPVKASAVSRSRKSSKATKRKAEVMEHVEIPPRKKVRASASSASKRSSSAKASSSAKSKEGKKTVPLLLPVPEDAPDYVEKALELFSARDMGSQSDKWSAVVEAWLALEVIQEYQETSKLTAVDRPEVISKWIGQARRPTYKPSPPIVVEDIRKSFLNWWLACLPEWRVGKGKTLIRGKGDWEELRLTGQNGIVSVVAALGWWLEAVMKLPREHHRQRQLFEEERDVCIDALKDVLYSLREMAE</sequence>
<feature type="compositionally biased region" description="Low complexity" evidence="1">
    <location>
        <begin position="701"/>
        <end position="719"/>
    </location>
</feature>